<evidence type="ECO:0000313" key="2">
    <source>
        <dbReference type="Proteomes" id="UP000000611"/>
    </source>
</evidence>
<keyword evidence="2" id="KW-1185">Reference proteome</keyword>
<protein>
    <submittedName>
        <fullName evidence="1">Uncharacterized conserved protein</fullName>
    </submittedName>
</protein>
<dbReference type="RefSeq" id="WP_012539350.1">
    <property type="nucleotide sequence ID" value="NC_011247.1"/>
</dbReference>
<dbReference type="Pfam" id="PF05714">
    <property type="entry name" value="PFam54_60"/>
    <property type="match status" value="1"/>
</dbReference>
<gene>
    <name evidence="1" type="ordered locus">BDU_1006</name>
</gene>
<dbReference type="InterPro" id="IPR008421">
    <property type="entry name" value="Borrelia_lipoprotein_PFam54/60"/>
</dbReference>
<name>B5RN71_BORDL</name>
<dbReference type="Proteomes" id="UP000000611">
    <property type="component" value="Plasmid pl165"/>
</dbReference>
<dbReference type="KEGG" id="bdu:BDU_1006"/>
<proteinExistence type="predicted"/>
<keyword evidence="1" id="KW-0614">Plasmid</keyword>
<dbReference type="Gene3D" id="1.10.3160.10">
    <property type="entry name" value="Bbcrasp-1"/>
    <property type="match status" value="1"/>
</dbReference>
<dbReference type="PROSITE" id="PS51257">
    <property type="entry name" value="PROKAR_LIPOPROTEIN"/>
    <property type="match status" value="1"/>
</dbReference>
<sequence length="325" mass="37943">MKRKNFILFRIFVFILISILLVSCGPTKYFPIASVIKKRKEDGASQKLPFGVVLKALTDPLKPIVPIVDSLVDDETLVQRMYKERAIEEIKGDIPFGLEKILEMHDHVGTEINDKLIIIQFQGHFLVKTFGYFVGEEKWLVRAEYPVGALSTLFWGLTYDDALEYLEGDNFELLKEFYLALEYNDNLLRPFVYVYGKLSYAQRNTDEILTVKNNIVKRLRNYAKAYYIDVYKSLLAKKDRLDKLSLKNVRFLKGKLNELELAKQELRTNVIQQFVDGCREYVLSSIDSKHDVWPYLRDTFNEDFDTKCDVVIRHALDIKDILDKI</sequence>
<reference evidence="1 2" key="1">
    <citation type="journal article" date="2008" name="PLoS Genet.">
        <title>The genome of Borrelia recurrentis, the agent of deadly louse-borne relapsing fever, is a degraded subset of tick-borne Borrelia duttonii.</title>
        <authorList>
            <person name="Lescot M."/>
            <person name="Audic S."/>
            <person name="Robert C."/>
            <person name="Nguyen T.T."/>
            <person name="Blanc G."/>
            <person name="Cutler S.J."/>
            <person name="Wincker P."/>
            <person name="Couloux A."/>
            <person name="Claverie J.-M."/>
            <person name="Raoult D."/>
            <person name="Drancourt M."/>
        </authorList>
    </citation>
    <scope>NUCLEOTIDE SEQUENCE [LARGE SCALE GENOMIC DNA]</scope>
    <source>
        <strain evidence="1 2">Ly</strain>
    </source>
</reference>
<geneLocation type="plasmid" evidence="1 2">
    <name>pl165</name>
</geneLocation>
<organism evidence="1 2">
    <name type="scientific">Borrelia duttonii (strain Ly)</name>
    <dbReference type="NCBI Taxonomy" id="412419"/>
    <lineage>
        <taxon>Bacteria</taxon>
        <taxon>Pseudomonadati</taxon>
        <taxon>Spirochaetota</taxon>
        <taxon>Spirochaetia</taxon>
        <taxon>Spirochaetales</taxon>
        <taxon>Borreliaceae</taxon>
        <taxon>Borrelia</taxon>
    </lineage>
</organism>
<dbReference type="EMBL" id="CP000979">
    <property type="protein sequence ID" value="ACH93807.1"/>
    <property type="molecule type" value="Genomic_DNA"/>
</dbReference>
<accession>B5RN71</accession>
<evidence type="ECO:0000313" key="1">
    <source>
        <dbReference type="EMBL" id="ACH93807.1"/>
    </source>
</evidence>
<dbReference type="AlphaFoldDB" id="B5RN71"/>
<dbReference type="HOGENOM" id="CLU_062986_0_0_12"/>